<accession>A0AAN7FUC7</accession>
<evidence type="ECO:0000259" key="5">
    <source>
        <dbReference type="Pfam" id="PF00931"/>
    </source>
</evidence>
<evidence type="ECO:0000259" key="7">
    <source>
        <dbReference type="Pfam" id="PF23559"/>
    </source>
</evidence>
<evidence type="ECO:0000259" key="6">
    <source>
        <dbReference type="Pfam" id="PF18052"/>
    </source>
</evidence>
<sequence>MTELVSNIAASVIEKLGSLAFQEISLAWGIASDLKKLEDTMSTIQAVLLDAEEKQAENHQLRVWLERLKAVFHDAVDVVDEFECEDLRRQVVKTYGSTGRKVCRFFSFSNPLAFGIKMGHRVKKIRERLDLIAKDRDQFHLKVRHDEKHIVHRETHSFVCDSDVIGRAYDKQKIIDLLMQPGDDGNVSVIPIVGIGGIGKTTLAQSVYNDKMVKTRFYPRVWVCVSVEFNVKKLAKEILKSAGGVISESMSMNEVQASLHSILHKNRFFIVLDDVWNEDRNKWIAMKNLLIECGQGSKILVTTRSQKVASMMASGPFHHIKGISKDVCLSLLLRWAFNRGEEKQYPKLVEIGEQIVKKCKGVPLAVRTLGSLLYSKTEESDWISIRDSEIWKLEQQEEDILPALRLSYDQLPSYLKQCFAYCSLYPKDFRYNSSYLIQSWMASGLLQKSNKSNQELEDIGLQYIKELLSRSFFQEVQDHGVFLTFKMHDLLYDLSLYVGKNDYCLIENTHGTSNFEKARHVSFLDHNLGVDAMRDFLHKLSNNLRTLIFSCKECTYDEHDFININESLMETCISRFKYLRVLDLKFSRLEVVPSLISTLKHLRYLDLRGNKKIKRLPNSICNLQNLETLILAGCEDLEELPRDIRKMISLRYLWITTKQMHLPANGIEYMCSLRNLVFIGCPRLLHFPEGIQRLTALHRLEFTYCESLTSLPRGMKHLTALEILGIWDCEKLVLMEGDDYPMRLRRLTIGFLPKLVSLPQGLIPSANTLQFLAIYHCGNLAKLPQWHPNLSSLPKLDILNCPNLLSLPKRMDRCTVLRV</sequence>
<dbReference type="CDD" id="cd14798">
    <property type="entry name" value="RX-CC_like"/>
    <property type="match status" value="1"/>
</dbReference>
<dbReference type="Pfam" id="PF00931">
    <property type="entry name" value="NB-ARC"/>
    <property type="match status" value="1"/>
</dbReference>
<dbReference type="GO" id="GO:0006952">
    <property type="term" value="P:defense response"/>
    <property type="evidence" value="ECO:0007669"/>
    <property type="project" value="UniProtKB-KW"/>
</dbReference>
<dbReference type="PRINTS" id="PR00364">
    <property type="entry name" value="DISEASERSIST"/>
</dbReference>
<evidence type="ECO:0000313" key="10">
    <source>
        <dbReference type="Proteomes" id="UP001324115"/>
    </source>
</evidence>
<evidence type="ECO:0000259" key="8">
    <source>
        <dbReference type="Pfam" id="PF23598"/>
    </source>
</evidence>
<dbReference type="InterPro" id="IPR038005">
    <property type="entry name" value="RX-like_CC"/>
</dbReference>
<dbReference type="Gene3D" id="1.10.8.430">
    <property type="entry name" value="Helical domain of apoptotic protease-activating factors"/>
    <property type="match status" value="1"/>
</dbReference>
<name>A0AAN7FUC7_QUERU</name>
<dbReference type="InterPro" id="IPR055414">
    <property type="entry name" value="LRR_R13L4/SHOC2-like"/>
</dbReference>
<evidence type="ECO:0000256" key="4">
    <source>
        <dbReference type="ARBA" id="ARBA00022840"/>
    </source>
</evidence>
<proteinExistence type="predicted"/>
<dbReference type="Gene3D" id="3.40.50.300">
    <property type="entry name" value="P-loop containing nucleotide triphosphate hydrolases"/>
    <property type="match status" value="1"/>
</dbReference>
<dbReference type="Pfam" id="PF23598">
    <property type="entry name" value="LRR_14"/>
    <property type="match status" value="1"/>
</dbReference>
<dbReference type="Gene3D" id="1.20.5.4130">
    <property type="match status" value="1"/>
</dbReference>
<dbReference type="FunFam" id="3.40.50.300:FF:001091">
    <property type="entry name" value="Probable disease resistance protein At1g61300"/>
    <property type="match status" value="1"/>
</dbReference>
<dbReference type="PANTHER" id="PTHR36766:SF61">
    <property type="entry name" value="NB-ARC DOMAIN DISEASE RESISTANCE PROTEIN"/>
    <property type="match status" value="1"/>
</dbReference>
<dbReference type="GO" id="GO:0043531">
    <property type="term" value="F:ADP binding"/>
    <property type="evidence" value="ECO:0007669"/>
    <property type="project" value="InterPro"/>
</dbReference>
<reference evidence="9 10" key="1">
    <citation type="journal article" date="2023" name="G3 (Bethesda)">
        <title>A haplotype-resolved chromosome-scale genome for Quercus rubra L. provides insights into the genetics of adaptive traits for red oak species.</title>
        <authorList>
            <person name="Kapoor B."/>
            <person name="Jenkins J."/>
            <person name="Schmutz J."/>
            <person name="Zhebentyayeva T."/>
            <person name="Kuelheim C."/>
            <person name="Coggeshall M."/>
            <person name="Heim C."/>
            <person name="Lasky J.R."/>
            <person name="Leites L."/>
            <person name="Islam-Faridi N."/>
            <person name="Romero-Severson J."/>
            <person name="DeLeo V.L."/>
            <person name="Lucas S.M."/>
            <person name="Lazic D."/>
            <person name="Gailing O."/>
            <person name="Carlson J."/>
            <person name="Staton M."/>
        </authorList>
    </citation>
    <scope>NUCLEOTIDE SEQUENCE [LARGE SCALE GENOMIC DNA]</scope>
    <source>
        <strain evidence="9">Pseudo-F2</strain>
    </source>
</reference>
<dbReference type="GO" id="GO:0051707">
    <property type="term" value="P:response to other organism"/>
    <property type="evidence" value="ECO:0007669"/>
    <property type="project" value="UniProtKB-ARBA"/>
</dbReference>
<dbReference type="InterPro" id="IPR058922">
    <property type="entry name" value="WHD_DRP"/>
</dbReference>
<dbReference type="SUPFAM" id="SSF52540">
    <property type="entry name" value="P-loop containing nucleoside triphosphate hydrolases"/>
    <property type="match status" value="1"/>
</dbReference>
<dbReference type="SUPFAM" id="SSF52058">
    <property type="entry name" value="L domain-like"/>
    <property type="match status" value="1"/>
</dbReference>
<dbReference type="AlphaFoldDB" id="A0AAN7FUC7"/>
<evidence type="ECO:0000256" key="2">
    <source>
        <dbReference type="ARBA" id="ARBA00022741"/>
    </source>
</evidence>
<dbReference type="PANTHER" id="PTHR36766">
    <property type="entry name" value="PLANT BROAD-SPECTRUM MILDEW RESISTANCE PROTEIN RPW8"/>
    <property type="match status" value="1"/>
</dbReference>
<dbReference type="InterPro" id="IPR042197">
    <property type="entry name" value="Apaf_helical"/>
</dbReference>
<dbReference type="InterPro" id="IPR041118">
    <property type="entry name" value="Rx_N"/>
</dbReference>
<protein>
    <recommendedName>
        <fullName evidence="11">Disease resistance protein RGA3</fullName>
    </recommendedName>
</protein>
<evidence type="ECO:0000256" key="3">
    <source>
        <dbReference type="ARBA" id="ARBA00022821"/>
    </source>
</evidence>
<evidence type="ECO:0008006" key="11">
    <source>
        <dbReference type="Google" id="ProtNLM"/>
    </source>
</evidence>
<feature type="domain" description="NB-ARC" evidence="5">
    <location>
        <begin position="169"/>
        <end position="339"/>
    </location>
</feature>
<dbReference type="Proteomes" id="UP001324115">
    <property type="component" value="Unassembled WGS sequence"/>
</dbReference>
<keyword evidence="4" id="KW-0067">ATP-binding</keyword>
<keyword evidence="10" id="KW-1185">Reference proteome</keyword>
<dbReference type="Gene3D" id="3.80.10.10">
    <property type="entry name" value="Ribonuclease Inhibitor"/>
    <property type="match status" value="2"/>
</dbReference>
<dbReference type="GO" id="GO:0005524">
    <property type="term" value="F:ATP binding"/>
    <property type="evidence" value="ECO:0007669"/>
    <property type="project" value="UniProtKB-KW"/>
</dbReference>
<dbReference type="InterPro" id="IPR002182">
    <property type="entry name" value="NB-ARC"/>
</dbReference>
<gene>
    <name evidence="9" type="ORF">RGQ29_010165</name>
</gene>
<keyword evidence="1" id="KW-0677">Repeat</keyword>
<organism evidence="9 10">
    <name type="scientific">Quercus rubra</name>
    <name type="common">Northern red oak</name>
    <name type="synonym">Quercus borealis</name>
    <dbReference type="NCBI Taxonomy" id="3512"/>
    <lineage>
        <taxon>Eukaryota</taxon>
        <taxon>Viridiplantae</taxon>
        <taxon>Streptophyta</taxon>
        <taxon>Embryophyta</taxon>
        <taxon>Tracheophyta</taxon>
        <taxon>Spermatophyta</taxon>
        <taxon>Magnoliopsida</taxon>
        <taxon>eudicotyledons</taxon>
        <taxon>Gunneridae</taxon>
        <taxon>Pentapetalae</taxon>
        <taxon>rosids</taxon>
        <taxon>fabids</taxon>
        <taxon>Fagales</taxon>
        <taxon>Fagaceae</taxon>
        <taxon>Quercus</taxon>
    </lineage>
</organism>
<dbReference type="EMBL" id="JAXUIC010000002">
    <property type="protein sequence ID" value="KAK4600403.1"/>
    <property type="molecule type" value="Genomic_DNA"/>
</dbReference>
<comment type="caution">
    <text evidence="9">The sequence shown here is derived from an EMBL/GenBank/DDBJ whole genome shotgun (WGS) entry which is preliminary data.</text>
</comment>
<feature type="domain" description="Disease resistance protein winged helix" evidence="7">
    <location>
        <begin position="424"/>
        <end position="494"/>
    </location>
</feature>
<feature type="domain" description="Disease resistance R13L4/SHOC-2-like LRR" evidence="8">
    <location>
        <begin position="567"/>
        <end position="776"/>
    </location>
</feature>
<evidence type="ECO:0000313" key="9">
    <source>
        <dbReference type="EMBL" id="KAK4600403.1"/>
    </source>
</evidence>
<dbReference type="InterPro" id="IPR032675">
    <property type="entry name" value="LRR_dom_sf"/>
</dbReference>
<keyword evidence="2" id="KW-0547">Nucleotide-binding</keyword>
<feature type="domain" description="Disease resistance N-terminal" evidence="6">
    <location>
        <begin position="10"/>
        <end position="97"/>
    </location>
</feature>
<evidence type="ECO:0000256" key="1">
    <source>
        <dbReference type="ARBA" id="ARBA00022737"/>
    </source>
</evidence>
<keyword evidence="3" id="KW-0611">Plant defense</keyword>
<dbReference type="FunFam" id="1.10.10.10:FF:000322">
    <property type="entry name" value="Probable disease resistance protein At1g63360"/>
    <property type="match status" value="1"/>
</dbReference>
<dbReference type="Pfam" id="PF23559">
    <property type="entry name" value="WHD_DRP"/>
    <property type="match status" value="1"/>
</dbReference>
<dbReference type="InterPro" id="IPR027417">
    <property type="entry name" value="P-loop_NTPase"/>
</dbReference>
<dbReference type="Pfam" id="PF18052">
    <property type="entry name" value="Rx_N"/>
    <property type="match status" value="1"/>
</dbReference>